<dbReference type="PANTHER" id="PTHR21229">
    <property type="entry name" value="LUNG SEVEN TRANSMEMBRANE RECEPTOR"/>
    <property type="match status" value="1"/>
</dbReference>
<dbReference type="GO" id="GO:0005794">
    <property type="term" value="C:Golgi apparatus"/>
    <property type="evidence" value="ECO:0007669"/>
    <property type="project" value="TreeGrafter"/>
</dbReference>
<comment type="caution">
    <text evidence="9">The sequence shown here is derived from an EMBL/GenBank/DDBJ whole genome shotgun (WGS) entry which is preliminary data.</text>
</comment>
<evidence type="ECO:0000256" key="2">
    <source>
        <dbReference type="ARBA" id="ARBA00022692"/>
    </source>
</evidence>
<dbReference type="AlphaFoldDB" id="A0A433Q1S6"/>
<feature type="transmembrane region" description="Helical" evidence="7">
    <location>
        <begin position="137"/>
        <end position="158"/>
    </location>
</feature>
<keyword evidence="9" id="KW-0675">Receptor</keyword>
<keyword evidence="10" id="KW-1185">Reference proteome</keyword>
<comment type="subcellular location">
    <subcellularLocation>
        <location evidence="1">Membrane</location>
        <topology evidence="1">Multi-pass membrane protein</topology>
    </subcellularLocation>
</comment>
<dbReference type="GO" id="GO:0005829">
    <property type="term" value="C:cytosol"/>
    <property type="evidence" value="ECO:0007669"/>
    <property type="project" value="GOC"/>
</dbReference>
<dbReference type="Pfam" id="PF06814">
    <property type="entry name" value="GOST_TM"/>
    <property type="match status" value="1"/>
</dbReference>
<evidence type="ECO:0000256" key="4">
    <source>
        <dbReference type="ARBA" id="ARBA00022989"/>
    </source>
</evidence>
<sequence length="299" mass="33688">MLLIVCMGYGVVKPSLGSTMRRCAVLAYTHFMFGVIYSCGTMLLDPEDAGPIIFLVIFPLALTMTIFYIWTLQSINHTLAILDLRRQSVKATMYRRLYRLLVFSVSMVVIFFLLNAFNYGNRNTPGWTARNWRWRWFMLDGWLNVLYFIVFFVIVVLWRPTENNRRYGLDQLSQDEDEAMDLENRLRAAEGLGFDGVKVRNGSPGAGLAGDDDAVIFELGGEESDEDEDKGGVYSGRGRGGGGGEMKAAVIQVESIDVEAADEQYVSLFSHSREGVTNISIYDMLLIGLWKNPSSRTHP</sequence>
<dbReference type="GO" id="GO:0042147">
    <property type="term" value="P:retrograde transport, endosome to Golgi"/>
    <property type="evidence" value="ECO:0007669"/>
    <property type="project" value="TreeGrafter"/>
</dbReference>
<feature type="transmembrane region" description="Helical" evidence="7">
    <location>
        <begin position="23"/>
        <end position="44"/>
    </location>
</feature>
<evidence type="ECO:0000313" key="10">
    <source>
        <dbReference type="Proteomes" id="UP000274822"/>
    </source>
</evidence>
<evidence type="ECO:0000256" key="7">
    <source>
        <dbReference type="SAM" id="Phobius"/>
    </source>
</evidence>
<dbReference type="GO" id="GO:0016020">
    <property type="term" value="C:membrane"/>
    <property type="evidence" value="ECO:0007669"/>
    <property type="project" value="UniProtKB-SubCell"/>
</dbReference>
<dbReference type="Proteomes" id="UP000274822">
    <property type="component" value="Unassembled WGS sequence"/>
</dbReference>
<keyword evidence="3" id="KW-0732">Signal</keyword>
<proteinExistence type="predicted"/>
<evidence type="ECO:0000256" key="5">
    <source>
        <dbReference type="ARBA" id="ARBA00023136"/>
    </source>
</evidence>
<evidence type="ECO:0000256" key="6">
    <source>
        <dbReference type="SAM" id="MobiDB-lite"/>
    </source>
</evidence>
<evidence type="ECO:0000259" key="8">
    <source>
        <dbReference type="Pfam" id="PF06814"/>
    </source>
</evidence>
<feature type="transmembrane region" description="Helical" evidence="7">
    <location>
        <begin position="97"/>
        <end position="117"/>
    </location>
</feature>
<dbReference type="InterPro" id="IPR009637">
    <property type="entry name" value="GPR107/GPR108-like"/>
</dbReference>
<evidence type="ECO:0000256" key="1">
    <source>
        <dbReference type="ARBA" id="ARBA00004141"/>
    </source>
</evidence>
<name>A0A433Q1S6_9FUNG</name>
<keyword evidence="2 7" id="KW-0812">Transmembrane</keyword>
<dbReference type="InterPro" id="IPR053937">
    <property type="entry name" value="GOST_TM"/>
</dbReference>
<evidence type="ECO:0000313" key="9">
    <source>
        <dbReference type="EMBL" id="RUS23740.1"/>
    </source>
</evidence>
<evidence type="ECO:0000256" key="3">
    <source>
        <dbReference type="ARBA" id="ARBA00022729"/>
    </source>
</evidence>
<reference evidence="9 10" key="1">
    <citation type="journal article" date="2018" name="New Phytol.">
        <title>Phylogenomics of Endogonaceae and evolution of mycorrhizas within Mucoromycota.</title>
        <authorList>
            <person name="Chang Y."/>
            <person name="Desiro A."/>
            <person name="Na H."/>
            <person name="Sandor L."/>
            <person name="Lipzen A."/>
            <person name="Clum A."/>
            <person name="Barry K."/>
            <person name="Grigoriev I.V."/>
            <person name="Martin F.M."/>
            <person name="Stajich J.E."/>
            <person name="Smith M.E."/>
            <person name="Bonito G."/>
            <person name="Spatafora J.W."/>
        </authorList>
    </citation>
    <scope>NUCLEOTIDE SEQUENCE [LARGE SCALE GENOMIC DNA]</scope>
    <source>
        <strain evidence="9 10">AD002</strain>
    </source>
</reference>
<feature type="domain" description="GOST seven transmembrane" evidence="8">
    <location>
        <begin position="1"/>
        <end position="165"/>
    </location>
</feature>
<feature type="compositionally biased region" description="Gly residues" evidence="6">
    <location>
        <begin position="233"/>
        <end position="243"/>
    </location>
</feature>
<keyword evidence="5 7" id="KW-0472">Membrane</keyword>
<accession>A0A433Q1S6</accession>
<keyword evidence="4 7" id="KW-1133">Transmembrane helix</keyword>
<organism evidence="9 10">
    <name type="scientific">Jimgerdemannia flammicorona</name>
    <dbReference type="NCBI Taxonomy" id="994334"/>
    <lineage>
        <taxon>Eukaryota</taxon>
        <taxon>Fungi</taxon>
        <taxon>Fungi incertae sedis</taxon>
        <taxon>Mucoromycota</taxon>
        <taxon>Mucoromycotina</taxon>
        <taxon>Endogonomycetes</taxon>
        <taxon>Endogonales</taxon>
        <taxon>Endogonaceae</taxon>
        <taxon>Jimgerdemannia</taxon>
    </lineage>
</organism>
<dbReference type="PANTHER" id="PTHR21229:SF1">
    <property type="entry name" value="GH17801P"/>
    <property type="match status" value="1"/>
</dbReference>
<protein>
    <submittedName>
        <fullName evidence="9">Lung seven transmembrane receptor-domain-containing protein</fullName>
    </submittedName>
</protein>
<feature type="transmembrane region" description="Helical" evidence="7">
    <location>
        <begin position="50"/>
        <end position="76"/>
    </location>
</feature>
<dbReference type="EMBL" id="RBNJ01018731">
    <property type="protein sequence ID" value="RUS23740.1"/>
    <property type="molecule type" value="Genomic_DNA"/>
</dbReference>
<feature type="region of interest" description="Disordered" evidence="6">
    <location>
        <begin position="222"/>
        <end position="243"/>
    </location>
</feature>
<gene>
    <name evidence="9" type="ORF">BC938DRAFT_474694</name>
</gene>